<dbReference type="OrthoDB" id="6612875at2759"/>
<dbReference type="InterPro" id="IPR051703">
    <property type="entry name" value="NF-kappa-B_Signaling_Reg"/>
</dbReference>
<dbReference type="RefSeq" id="XP_012655978.1">
    <property type="nucleotide sequence ID" value="XM_012800524.1"/>
</dbReference>
<sequence>MSEASLSNLSSFEKGDIILKEFIERNNIYLVAKDISLKQIHHYQIEDNSFRDLGECYHVLSEQYFDVLIQLFSDDDIILYFTLKFVQEIVQICIENILNPVSIHYKLVTFNNQDKKFYYPQQLSLKILEKENVFIRIQQKLNKISQEYRQLLSKIVQELIYEKKNPNLIKNYLQEYINKLHIKLNKTITTKNKELEKCLNNLQRVIIQKYTENNLYQIAKNGESNQQFNSYDPHLTQIFKTALIYRESLKNQKLAQCFLDNYQLLMKCALDKEKYLFQDIKFRFDLLKINKKEKNEVRMDTKRQGDFIAVPNKIEEISNRFNQNDYAANQKVQNMSPESKSTQIESLVQFAEFQINKYVEKLKQAQSSIENFLVVNYNQKSKEWEKERKLRITASNFGKICKAKDNSKNTIVNQIIESKFFTCEAIQYGNNFEEVARLKYIEIMQAKYGSQINVKEFGLIVDKKYNWIAGSPDGIVYENNNPIVKQFNNLILFQNQQIRVVQKQNVHLVSKIKRQVNIINRLHFQSIIKNQIKQCSKEIIITIISAKVLCIYLNQIGAILLFSLKLILKQKELNLIKYLQMKCFKFLTPSFLNILCQIIFSLQSHTNKKN</sequence>
<dbReference type="InterPro" id="IPR011335">
    <property type="entry name" value="Restrct_endonuc-II-like"/>
</dbReference>
<dbReference type="GO" id="GO:0006281">
    <property type="term" value="P:DNA repair"/>
    <property type="evidence" value="ECO:0007669"/>
    <property type="project" value="UniProtKB-ARBA"/>
</dbReference>
<keyword evidence="1" id="KW-1133">Transmembrane helix</keyword>
<dbReference type="Proteomes" id="UP000009168">
    <property type="component" value="Unassembled WGS sequence"/>
</dbReference>
<keyword evidence="1" id="KW-0812">Transmembrane</keyword>
<accession>W7WXE6</accession>
<feature type="domain" description="YqaJ viral recombinase" evidence="2">
    <location>
        <begin position="383"/>
        <end position="482"/>
    </location>
</feature>
<feature type="transmembrane region" description="Helical" evidence="1">
    <location>
        <begin position="539"/>
        <end position="562"/>
    </location>
</feature>
<dbReference type="InterPro" id="IPR011604">
    <property type="entry name" value="PDDEXK-like_dom_sf"/>
</dbReference>
<evidence type="ECO:0000313" key="4">
    <source>
        <dbReference type="Proteomes" id="UP000009168"/>
    </source>
</evidence>
<dbReference type="CDD" id="cd22343">
    <property type="entry name" value="PDDEXK_lambda_exonuclease-like"/>
    <property type="match status" value="1"/>
</dbReference>
<gene>
    <name evidence="3" type="ORF">TTHERM_000711793</name>
</gene>
<dbReference type="SUPFAM" id="SSF52980">
    <property type="entry name" value="Restriction endonuclease-like"/>
    <property type="match status" value="1"/>
</dbReference>
<dbReference type="PANTHER" id="PTHR46609">
    <property type="entry name" value="EXONUCLEASE, PHAGE-TYPE/RECB, C-TERMINAL DOMAIN-CONTAINING PROTEIN"/>
    <property type="match status" value="1"/>
</dbReference>
<organism evidence="3 4">
    <name type="scientific">Tetrahymena thermophila (strain SB210)</name>
    <dbReference type="NCBI Taxonomy" id="312017"/>
    <lineage>
        <taxon>Eukaryota</taxon>
        <taxon>Sar</taxon>
        <taxon>Alveolata</taxon>
        <taxon>Ciliophora</taxon>
        <taxon>Intramacronucleata</taxon>
        <taxon>Oligohymenophorea</taxon>
        <taxon>Hymenostomatida</taxon>
        <taxon>Tetrahymenina</taxon>
        <taxon>Tetrahymenidae</taxon>
        <taxon>Tetrahymena</taxon>
    </lineage>
</organism>
<dbReference type="AlphaFoldDB" id="W7WXE6"/>
<keyword evidence="1" id="KW-0472">Membrane</keyword>
<proteinExistence type="predicted"/>
<dbReference type="GeneID" id="24440326"/>
<evidence type="ECO:0000313" key="3">
    <source>
        <dbReference type="EMBL" id="EWS71475.1"/>
    </source>
</evidence>
<name>W7WXE6_TETTS</name>
<dbReference type="KEGG" id="tet:TTHERM_000711793"/>
<keyword evidence="4" id="KW-1185">Reference proteome</keyword>
<dbReference type="InParanoid" id="W7WXE6"/>
<dbReference type="Pfam" id="PF09588">
    <property type="entry name" value="YqaJ"/>
    <property type="match status" value="1"/>
</dbReference>
<dbReference type="STRING" id="312017.W7WXE6"/>
<evidence type="ECO:0000256" key="1">
    <source>
        <dbReference type="SAM" id="Phobius"/>
    </source>
</evidence>
<evidence type="ECO:0000259" key="2">
    <source>
        <dbReference type="Pfam" id="PF09588"/>
    </source>
</evidence>
<protein>
    <submittedName>
        <fullName evidence="3">YqaJ-like viral recombinase domain protein</fullName>
    </submittedName>
</protein>
<feature type="transmembrane region" description="Helical" evidence="1">
    <location>
        <begin position="583"/>
        <end position="602"/>
    </location>
</feature>
<dbReference type="Gene3D" id="3.90.320.10">
    <property type="match status" value="1"/>
</dbReference>
<reference evidence="4" key="1">
    <citation type="journal article" date="2006" name="PLoS Biol.">
        <title>Macronuclear genome sequence of the ciliate Tetrahymena thermophila, a model eukaryote.</title>
        <authorList>
            <person name="Eisen J.A."/>
            <person name="Coyne R.S."/>
            <person name="Wu M."/>
            <person name="Wu D."/>
            <person name="Thiagarajan M."/>
            <person name="Wortman J.R."/>
            <person name="Badger J.H."/>
            <person name="Ren Q."/>
            <person name="Amedeo P."/>
            <person name="Jones K.M."/>
            <person name="Tallon L.J."/>
            <person name="Delcher A.L."/>
            <person name="Salzberg S.L."/>
            <person name="Silva J.C."/>
            <person name="Haas B.J."/>
            <person name="Majoros W.H."/>
            <person name="Farzad M."/>
            <person name="Carlton J.M."/>
            <person name="Smith R.K. Jr."/>
            <person name="Garg J."/>
            <person name="Pearlman R.E."/>
            <person name="Karrer K.M."/>
            <person name="Sun L."/>
            <person name="Manning G."/>
            <person name="Elde N.C."/>
            <person name="Turkewitz A.P."/>
            <person name="Asai D.J."/>
            <person name="Wilkes D.E."/>
            <person name="Wang Y."/>
            <person name="Cai H."/>
            <person name="Collins K."/>
            <person name="Stewart B.A."/>
            <person name="Lee S.R."/>
            <person name="Wilamowska K."/>
            <person name="Weinberg Z."/>
            <person name="Ruzzo W.L."/>
            <person name="Wloga D."/>
            <person name="Gaertig J."/>
            <person name="Frankel J."/>
            <person name="Tsao C.-C."/>
            <person name="Gorovsky M.A."/>
            <person name="Keeling P.J."/>
            <person name="Waller R.F."/>
            <person name="Patron N.J."/>
            <person name="Cherry J.M."/>
            <person name="Stover N.A."/>
            <person name="Krieger C.J."/>
            <person name="del Toro C."/>
            <person name="Ryder H.F."/>
            <person name="Williamson S.C."/>
            <person name="Barbeau R.A."/>
            <person name="Hamilton E.P."/>
            <person name="Orias E."/>
        </authorList>
    </citation>
    <scope>NUCLEOTIDE SEQUENCE [LARGE SCALE GENOMIC DNA]</scope>
    <source>
        <strain evidence="4">SB210</strain>
    </source>
</reference>
<dbReference type="EMBL" id="GG662338">
    <property type="protein sequence ID" value="EWS71475.1"/>
    <property type="molecule type" value="Genomic_DNA"/>
</dbReference>
<dbReference type="PANTHER" id="PTHR46609:SF8">
    <property type="entry name" value="YQAJ VIRAL RECOMBINASE DOMAIN-CONTAINING PROTEIN"/>
    <property type="match status" value="1"/>
</dbReference>
<dbReference type="InterPro" id="IPR019080">
    <property type="entry name" value="YqaJ_viral_recombinase"/>
</dbReference>